<proteinExistence type="predicted"/>
<reference evidence="1" key="2">
    <citation type="journal article" date="2015" name="Fish Shellfish Immunol.">
        <title>Early steps in the European eel (Anguilla anguilla)-Vibrio vulnificus interaction in the gills: Role of the RtxA13 toxin.</title>
        <authorList>
            <person name="Callol A."/>
            <person name="Pajuelo D."/>
            <person name="Ebbesson L."/>
            <person name="Teles M."/>
            <person name="MacKenzie S."/>
            <person name="Amaro C."/>
        </authorList>
    </citation>
    <scope>NUCLEOTIDE SEQUENCE</scope>
</reference>
<name>A0A0E9RPS8_ANGAN</name>
<accession>A0A0E9RPS8</accession>
<dbReference type="EMBL" id="GBXM01077458">
    <property type="protein sequence ID" value="JAH31119.1"/>
    <property type="molecule type" value="Transcribed_RNA"/>
</dbReference>
<evidence type="ECO:0000313" key="1">
    <source>
        <dbReference type="EMBL" id="JAH31119.1"/>
    </source>
</evidence>
<dbReference type="AlphaFoldDB" id="A0A0E9RPS8"/>
<sequence length="43" mass="5167">MDMSVHLHTAESRQTDRHIGRYKCHLFTFILTELQCVCRKMET</sequence>
<reference evidence="1" key="1">
    <citation type="submission" date="2014-11" db="EMBL/GenBank/DDBJ databases">
        <authorList>
            <person name="Amaro Gonzalez C."/>
        </authorList>
    </citation>
    <scope>NUCLEOTIDE SEQUENCE</scope>
</reference>
<protein>
    <submittedName>
        <fullName evidence="1">Uncharacterized protein</fullName>
    </submittedName>
</protein>
<organism evidence="1">
    <name type="scientific">Anguilla anguilla</name>
    <name type="common">European freshwater eel</name>
    <name type="synonym">Muraena anguilla</name>
    <dbReference type="NCBI Taxonomy" id="7936"/>
    <lineage>
        <taxon>Eukaryota</taxon>
        <taxon>Metazoa</taxon>
        <taxon>Chordata</taxon>
        <taxon>Craniata</taxon>
        <taxon>Vertebrata</taxon>
        <taxon>Euteleostomi</taxon>
        <taxon>Actinopterygii</taxon>
        <taxon>Neopterygii</taxon>
        <taxon>Teleostei</taxon>
        <taxon>Anguilliformes</taxon>
        <taxon>Anguillidae</taxon>
        <taxon>Anguilla</taxon>
    </lineage>
</organism>